<dbReference type="Proteomes" id="UP000023152">
    <property type="component" value="Unassembled WGS sequence"/>
</dbReference>
<proteinExistence type="predicted"/>
<accession>X6NZ31</accession>
<comment type="caution">
    <text evidence="2">The sequence shown here is derived from an EMBL/GenBank/DDBJ whole genome shotgun (WGS) entry which is preliminary data.</text>
</comment>
<evidence type="ECO:0000256" key="1">
    <source>
        <dbReference type="SAM" id="MobiDB-lite"/>
    </source>
</evidence>
<feature type="compositionally biased region" description="Low complexity" evidence="1">
    <location>
        <begin position="270"/>
        <end position="285"/>
    </location>
</feature>
<keyword evidence="3" id="KW-1185">Reference proteome</keyword>
<feature type="region of interest" description="Disordered" evidence="1">
    <location>
        <begin position="270"/>
        <end position="381"/>
    </location>
</feature>
<organism evidence="2 3">
    <name type="scientific">Reticulomyxa filosa</name>
    <dbReference type="NCBI Taxonomy" id="46433"/>
    <lineage>
        <taxon>Eukaryota</taxon>
        <taxon>Sar</taxon>
        <taxon>Rhizaria</taxon>
        <taxon>Retaria</taxon>
        <taxon>Foraminifera</taxon>
        <taxon>Monothalamids</taxon>
        <taxon>Reticulomyxidae</taxon>
        <taxon>Reticulomyxa</taxon>
    </lineage>
</organism>
<protein>
    <submittedName>
        <fullName evidence="2">Uncharacterized protein</fullName>
    </submittedName>
</protein>
<feature type="compositionally biased region" description="Acidic residues" evidence="1">
    <location>
        <begin position="297"/>
        <end position="320"/>
    </location>
</feature>
<reference evidence="2 3" key="1">
    <citation type="journal article" date="2013" name="Curr. Biol.">
        <title>The Genome of the Foraminiferan Reticulomyxa filosa.</title>
        <authorList>
            <person name="Glockner G."/>
            <person name="Hulsmann N."/>
            <person name="Schleicher M."/>
            <person name="Noegel A.A."/>
            <person name="Eichinger L."/>
            <person name="Gallinger C."/>
            <person name="Pawlowski J."/>
            <person name="Sierra R."/>
            <person name="Euteneuer U."/>
            <person name="Pillet L."/>
            <person name="Moustafa A."/>
            <person name="Platzer M."/>
            <person name="Groth M."/>
            <person name="Szafranski K."/>
            <person name="Schliwa M."/>
        </authorList>
    </citation>
    <scope>NUCLEOTIDE SEQUENCE [LARGE SCALE GENOMIC DNA]</scope>
</reference>
<evidence type="ECO:0000313" key="3">
    <source>
        <dbReference type="Proteomes" id="UP000023152"/>
    </source>
</evidence>
<dbReference type="AlphaFoldDB" id="X6NZ31"/>
<feature type="compositionally biased region" description="Basic and acidic residues" evidence="1">
    <location>
        <begin position="351"/>
        <end position="381"/>
    </location>
</feature>
<gene>
    <name evidence="2" type="ORF">RFI_05554</name>
</gene>
<feature type="non-terminal residue" evidence="2">
    <location>
        <position position="381"/>
    </location>
</feature>
<feature type="compositionally biased region" description="Basic residues" evidence="1">
    <location>
        <begin position="335"/>
        <end position="350"/>
    </location>
</feature>
<sequence>MQKRGKGLFHSNKIVRTQFQCFAKDECPWRNQSKRVPMESTRLDVKFLADERELYDELQTCSDEDALLIVMSDIQAHFQEELKKQQDVIYEKYQQMAKKEKKESSALEQSIFFKNSTTNPSSLMTASITSNSSKFQFHNASTVTTIPNKTSTEEEKSDTTKRKLDLSIPLKREREEDFFYFKKSICTFKKKYLFCDIKFVKNIFVRWLSSPSEVLSHVTSRTLAVLFSHAYLTSDQILDLAELLLGVHESETKYPVRVLDRASRSGVLYSSSRRSSISGSSMSSNDGERSSPSDHHDEDDEATDEEAKEEGDDEDDSEEEASNKKKNGTKLDKHEKHKNKTATTKPKSKSKPLDKHEPGKHTSSEHKKASANKHNDNNKDH</sequence>
<feature type="compositionally biased region" description="Basic and acidic residues" evidence="1">
    <location>
        <begin position="286"/>
        <end position="296"/>
    </location>
</feature>
<dbReference type="EMBL" id="ASPP01004842">
    <property type="protein sequence ID" value="ETO31565.1"/>
    <property type="molecule type" value="Genomic_DNA"/>
</dbReference>
<evidence type="ECO:0000313" key="2">
    <source>
        <dbReference type="EMBL" id="ETO31565.1"/>
    </source>
</evidence>
<name>X6NZ31_RETFI</name>